<evidence type="ECO:0000256" key="2">
    <source>
        <dbReference type="ARBA" id="ARBA00022908"/>
    </source>
</evidence>
<keyword evidence="4" id="KW-0233">DNA recombination</keyword>
<keyword evidence="3" id="KW-0238">DNA-binding</keyword>
<proteinExistence type="inferred from homology"/>
<dbReference type="InterPro" id="IPR050808">
    <property type="entry name" value="Phage_Integrase"/>
</dbReference>
<evidence type="ECO:0000313" key="7">
    <source>
        <dbReference type="Proteomes" id="UP001480955"/>
    </source>
</evidence>
<name>A0ABV1QU24_9HYPH</name>
<comment type="similarity">
    <text evidence="1">Belongs to the 'phage' integrase family.</text>
</comment>
<gene>
    <name evidence="6" type="ORF">ABS772_23665</name>
</gene>
<dbReference type="SUPFAM" id="SSF56349">
    <property type="entry name" value="DNA breaking-rejoining enzymes"/>
    <property type="match status" value="1"/>
</dbReference>
<comment type="caution">
    <text evidence="6">The sequence shown here is derived from an EMBL/GenBank/DDBJ whole genome shotgun (WGS) entry which is preliminary data.</text>
</comment>
<evidence type="ECO:0000259" key="5">
    <source>
        <dbReference type="PROSITE" id="PS51898"/>
    </source>
</evidence>
<organism evidence="6 7">
    <name type="scientific">Methylorubrum podarium</name>
    <dbReference type="NCBI Taxonomy" id="200476"/>
    <lineage>
        <taxon>Bacteria</taxon>
        <taxon>Pseudomonadati</taxon>
        <taxon>Pseudomonadota</taxon>
        <taxon>Alphaproteobacteria</taxon>
        <taxon>Hyphomicrobiales</taxon>
        <taxon>Methylobacteriaceae</taxon>
        <taxon>Methylorubrum</taxon>
    </lineage>
</organism>
<evidence type="ECO:0000313" key="6">
    <source>
        <dbReference type="EMBL" id="MER2252919.1"/>
    </source>
</evidence>
<dbReference type="Gene3D" id="1.10.150.130">
    <property type="match status" value="1"/>
</dbReference>
<dbReference type="PANTHER" id="PTHR30629">
    <property type="entry name" value="PROPHAGE INTEGRASE"/>
    <property type="match status" value="1"/>
</dbReference>
<evidence type="ECO:0000256" key="3">
    <source>
        <dbReference type="ARBA" id="ARBA00023125"/>
    </source>
</evidence>
<dbReference type="InterPro" id="IPR010998">
    <property type="entry name" value="Integrase_recombinase_N"/>
</dbReference>
<protein>
    <submittedName>
        <fullName evidence="6">Tyrosine-type recombinase/integrase</fullName>
    </submittedName>
</protein>
<feature type="domain" description="Tyr recombinase" evidence="5">
    <location>
        <begin position="355"/>
        <end position="548"/>
    </location>
</feature>
<dbReference type="Proteomes" id="UP001480955">
    <property type="component" value="Unassembled WGS sequence"/>
</dbReference>
<keyword evidence="2" id="KW-0229">DNA integration</keyword>
<dbReference type="PANTHER" id="PTHR30629:SF2">
    <property type="entry name" value="PROPHAGE INTEGRASE INTS-RELATED"/>
    <property type="match status" value="1"/>
</dbReference>
<dbReference type="Pfam" id="PF00589">
    <property type="entry name" value="Phage_integrase"/>
    <property type="match status" value="1"/>
</dbReference>
<dbReference type="PROSITE" id="PS51898">
    <property type="entry name" value="TYR_RECOMBINASE"/>
    <property type="match status" value="1"/>
</dbReference>
<reference evidence="6 7" key="1">
    <citation type="submission" date="2024-06" db="EMBL/GenBank/DDBJ databases">
        <authorList>
            <person name="Campbell A.G."/>
        </authorList>
    </citation>
    <scope>NUCLEOTIDE SEQUENCE [LARGE SCALE GENOMIC DNA]</scope>
    <source>
        <strain evidence="6 7">EM12</strain>
    </source>
</reference>
<dbReference type="EMBL" id="JBELQE010000124">
    <property type="protein sequence ID" value="MER2252919.1"/>
    <property type="molecule type" value="Genomic_DNA"/>
</dbReference>
<dbReference type="RefSeq" id="WP_350397135.1">
    <property type="nucleotide sequence ID" value="NZ_JBELQE010000124.1"/>
</dbReference>
<dbReference type="Gene3D" id="1.10.443.10">
    <property type="entry name" value="Intergrase catalytic core"/>
    <property type="match status" value="1"/>
</dbReference>
<accession>A0ABV1QU24</accession>
<dbReference type="InterPro" id="IPR011010">
    <property type="entry name" value="DNA_brk_join_enz"/>
</dbReference>
<sequence>MKRHATRSDSGLPQFKKRIPADVAAQVKGRVITFALPAVGRDPEETISFRLGEFAKVSLRTRHPETAKVRALALATHLETLWEAVRQAPASVSQRQLDAMAGEVYRALISEHGDNPGTPDRWEKFKALTRAALEGRISGAPAIQAKGQSDDDVAADLLFGGFTGSDLTEWIDAMEANQGERALVQRVGRLTFWTLDRHGITVDSVNELDLMRRVARAALDAAWALKRRAGGDWRPDPAAERFPKFEATAKEQGIILCDLFDRWARETSPAPSTRSTWRGIIDSLTAHVGHDEASRITPEHVIAWKDARLATGRAVKTINDSDLACIRALYRWGIANRLVKENPAVGVQVAAKRKAGTAMLPYQDADVARLLTAAERESLPYRRWLPMLAALTGARIGELAALWGSSVVEREGVIGIEIAPSPDGATLKNAGSERFVPLHPEIIRTGFVEFARGKGHAPLFYGKPARRGSEAKHPSKGTTNHLASWIREQGFDNERIAPAHGLRHFWKSAASRAGIPDSIADAIQGHSDDRAAARYRHISIAQMRDAIERFPVPALPAREPGAAILPIPA</sequence>
<evidence type="ECO:0000256" key="4">
    <source>
        <dbReference type="ARBA" id="ARBA00023172"/>
    </source>
</evidence>
<dbReference type="InterPro" id="IPR013762">
    <property type="entry name" value="Integrase-like_cat_sf"/>
</dbReference>
<evidence type="ECO:0000256" key="1">
    <source>
        <dbReference type="ARBA" id="ARBA00008857"/>
    </source>
</evidence>
<keyword evidence="7" id="KW-1185">Reference proteome</keyword>
<dbReference type="InterPro" id="IPR002104">
    <property type="entry name" value="Integrase_catalytic"/>
</dbReference>